<name>A0A6M3J857_9ZZZZ</name>
<proteinExistence type="predicted"/>
<dbReference type="InterPro" id="IPR041657">
    <property type="entry name" value="HTH_17"/>
</dbReference>
<dbReference type="Pfam" id="PF12728">
    <property type="entry name" value="HTH_17"/>
    <property type="match status" value="1"/>
</dbReference>
<evidence type="ECO:0000259" key="1">
    <source>
        <dbReference type="Pfam" id="PF12728"/>
    </source>
</evidence>
<protein>
    <submittedName>
        <fullName evidence="2">Putative DNA binding, helix-turn-helix domain containing protein</fullName>
    </submittedName>
</protein>
<evidence type="ECO:0000313" key="3">
    <source>
        <dbReference type="EMBL" id="QJA82242.1"/>
    </source>
</evidence>
<organism evidence="2">
    <name type="scientific">viral metagenome</name>
    <dbReference type="NCBI Taxonomy" id="1070528"/>
    <lineage>
        <taxon>unclassified sequences</taxon>
        <taxon>metagenomes</taxon>
        <taxon>organismal metagenomes</taxon>
    </lineage>
</organism>
<reference evidence="2" key="1">
    <citation type="submission" date="2020-03" db="EMBL/GenBank/DDBJ databases">
        <title>The deep terrestrial virosphere.</title>
        <authorList>
            <person name="Holmfeldt K."/>
            <person name="Nilsson E."/>
            <person name="Simone D."/>
            <person name="Lopez-Fernandez M."/>
            <person name="Wu X."/>
            <person name="de Brujin I."/>
            <person name="Lundin D."/>
            <person name="Andersson A."/>
            <person name="Bertilsson S."/>
            <person name="Dopson M."/>
        </authorList>
    </citation>
    <scope>NUCLEOTIDE SEQUENCE</scope>
    <source>
        <strain evidence="3">MM415A00434</strain>
        <strain evidence="2">MM415B00370</strain>
    </source>
</reference>
<dbReference type="AlphaFoldDB" id="A0A6M3J857"/>
<dbReference type="EMBL" id="MT142483">
    <property type="protein sequence ID" value="QJA82242.1"/>
    <property type="molecule type" value="Genomic_DNA"/>
</dbReference>
<gene>
    <name evidence="3" type="ORF">MM415A00434_0017</name>
    <name evidence="2" type="ORF">MM415B00370_0012</name>
</gene>
<evidence type="ECO:0000313" key="2">
    <source>
        <dbReference type="EMBL" id="QJA65894.1"/>
    </source>
</evidence>
<dbReference type="EMBL" id="MT141546">
    <property type="protein sequence ID" value="QJA65894.1"/>
    <property type="molecule type" value="Genomic_DNA"/>
</dbReference>
<feature type="domain" description="Helix-turn-helix" evidence="1">
    <location>
        <begin position="4"/>
        <end position="48"/>
    </location>
</feature>
<sequence length="63" mass="7286">MEIYTTKDVARILGISTRRVRALTRSRKLGRKMGRDYLYQASDIENMRTRKVGRPKTEGSQGI</sequence>
<accession>A0A6M3J857</accession>